<feature type="non-terminal residue" evidence="2">
    <location>
        <position position="1"/>
    </location>
</feature>
<dbReference type="STRING" id="670483.S7S5F5"/>
<dbReference type="InterPro" id="IPR011010">
    <property type="entry name" value="DNA_brk_join_enz"/>
</dbReference>
<accession>S7S5F5</accession>
<dbReference type="KEGG" id="gtr:GLOTRDRAFT_21356"/>
<dbReference type="Gene3D" id="1.10.443.10">
    <property type="entry name" value="Intergrase catalytic core"/>
    <property type="match status" value="1"/>
</dbReference>
<dbReference type="InterPro" id="IPR013762">
    <property type="entry name" value="Integrase-like_cat_sf"/>
</dbReference>
<dbReference type="GO" id="GO:0003677">
    <property type="term" value="F:DNA binding"/>
    <property type="evidence" value="ECO:0007669"/>
    <property type="project" value="InterPro"/>
</dbReference>
<dbReference type="GeneID" id="19305038"/>
<dbReference type="RefSeq" id="XP_007860130.1">
    <property type="nucleotide sequence ID" value="XM_007861939.1"/>
</dbReference>
<sequence length="85" mass="9661">EDFIFPAVASTGKLKIGTAVSRSEIEKLLDFFVAGAGLLRERPGKFTTHCFRRGGAQWCFMWRPDRKWSLKAVKWWGGWAPSESV</sequence>
<protein>
    <submittedName>
        <fullName evidence="2">Uncharacterized protein</fullName>
    </submittedName>
</protein>
<proteinExistence type="predicted"/>
<organism evidence="2 3">
    <name type="scientific">Gloeophyllum trabeum (strain ATCC 11539 / FP-39264 / Madison 617)</name>
    <name type="common">Brown rot fungus</name>
    <dbReference type="NCBI Taxonomy" id="670483"/>
    <lineage>
        <taxon>Eukaryota</taxon>
        <taxon>Fungi</taxon>
        <taxon>Dikarya</taxon>
        <taxon>Basidiomycota</taxon>
        <taxon>Agaricomycotina</taxon>
        <taxon>Agaricomycetes</taxon>
        <taxon>Gloeophyllales</taxon>
        <taxon>Gloeophyllaceae</taxon>
        <taxon>Gloeophyllum</taxon>
    </lineage>
</organism>
<feature type="non-terminal residue" evidence="2">
    <location>
        <position position="85"/>
    </location>
</feature>
<dbReference type="OrthoDB" id="164951at2759"/>
<dbReference type="HOGENOM" id="CLU_165630_0_0_1"/>
<dbReference type="AlphaFoldDB" id="S7S5F5"/>
<evidence type="ECO:0000313" key="2">
    <source>
        <dbReference type="EMBL" id="EPQ61204.1"/>
    </source>
</evidence>
<gene>
    <name evidence="2" type="ORF">GLOTRDRAFT_21356</name>
</gene>
<reference evidence="2 3" key="1">
    <citation type="journal article" date="2012" name="Science">
        <title>The Paleozoic origin of enzymatic lignin decomposition reconstructed from 31 fungal genomes.</title>
        <authorList>
            <person name="Floudas D."/>
            <person name="Binder M."/>
            <person name="Riley R."/>
            <person name="Barry K."/>
            <person name="Blanchette R.A."/>
            <person name="Henrissat B."/>
            <person name="Martinez A.T."/>
            <person name="Otillar R."/>
            <person name="Spatafora J.W."/>
            <person name="Yadav J.S."/>
            <person name="Aerts A."/>
            <person name="Benoit I."/>
            <person name="Boyd A."/>
            <person name="Carlson A."/>
            <person name="Copeland A."/>
            <person name="Coutinho P.M."/>
            <person name="de Vries R.P."/>
            <person name="Ferreira P."/>
            <person name="Findley K."/>
            <person name="Foster B."/>
            <person name="Gaskell J."/>
            <person name="Glotzer D."/>
            <person name="Gorecki P."/>
            <person name="Heitman J."/>
            <person name="Hesse C."/>
            <person name="Hori C."/>
            <person name="Igarashi K."/>
            <person name="Jurgens J.A."/>
            <person name="Kallen N."/>
            <person name="Kersten P."/>
            <person name="Kohler A."/>
            <person name="Kuees U."/>
            <person name="Kumar T.K.A."/>
            <person name="Kuo A."/>
            <person name="LaButti K."/>
            <person name="Larrondo L.F."/>
            <person name="Lindquist E."/>
            <person name="Ling A."/>
            <person name="Lombard V."/>
            <person name="Lucas S."/>
            <person name="Lundell T."/>
            <person name="Martin R."/>
            <person name="McLaughlin D.J."/>
            <person name="Morgenstern I."/>
            <person name="Morin E."/>
            <person name="Murat C."/>
            <person name="Nagy L.G."/>
            <person name="Nolan M."/>
            <person name="Ohm R.A."/>
            <person name="Patyshakuliyeva A."/>
            <person name="Rokas A."/>
            <person name="Ruiz-Duenas F.J."/>
            <person name="Sabat G."/>
            <person name="Salamov A."/>
            <person name="Samejima M."/>
            <person name="Schmutz J."/>
            <person name="Slot J.C."/>
            <person name="St John F."/>
            <person name="Stenlid J."/>
            <person name="Sun H."/>
            <person name="Sun S."/>
            <person name="Syed K."/>
            <person name="Tsang A."/>
            <person name="Wiebenga A."/>
            <person name="Young D."/>
            <person name="Pisabarro A."/>
            <person name="Eastwood D.C."/>
            <person name="Martin F."/>
            <person name="Cullen D."/>
            <person name="Grigoriev I.V."/>
            <person name="Hibbett D.S."/>
        </authorList>
    </citation>
    <scope>NUCLEOTIDE SEQUENCE [LARGE SCALE GENOMIC DNA]</scope>
    <source>
        <strain evidence="2 3">ATCC 11539</strain>
    </source>
</reference>
<name>S7S5F5_GLOTA</name>
<dbReference type="Proteomes" id="UP000030669">
    <property type="component" value="Unassembled WGS sequence"/>
</dbReference>
<dbReference type="EMBL" id="KB469296">
    <property type="protein sequence ID" value="EPQ61204.1"/>
    <property type="molecule type" value="Genomic_DNA"/>
</dbReference>
<keyword evidence="3" id="KW-1185">Reference proteome</keyword>
<dbReference type="OMA" id="SMSRLTH"/>
<evidence type="ECO:0000313" key="3">
    <source>
        <dbReference type="Proteomes" id="UP000030669"/>
    </source>
</evidence>
<dbReference type="SUPFAM" id="SSF56349">
    <property type="entry name" value="DNA breaking-rejoining enzymes"/>
    <property type="match status" value="1"/>
</dbReference>
<evidence type="ECO:0000256" key="1">
    <source>
        <dbReference type="ARBA" id="ARBA00023172"/>
    </source>
</evidence>
<dbReference type="GO" id="GO:0015074">
    <property type="term" value="P:DNA integration"/>
    <property type="evidence" value="ECO:0007669"/>
    <property type="project" value="InterPro"/>
</dbReference>
<keyword evidence="1" id="KW-0233">DNA recombination</keyword>
<dbReference type="GO" id="GO:0006310">
    <property type="term" value="P:DNA recombination"/>
    <property type="evidence" value="ECO:0007669"/>
    <property type="project" value="UniProtKB-KW"/>
</dbReference>